<proteinExistence type="predicted"/>
<dbReference type="Proteomes" id="UP001162483">
    <property type="component" value="Unassembled WGS sequence"/>
</dbReference>
<comment type="caution">
    <text evidence="1">The sequence shown here is derived from an EMBL/GenBank/DDBJ whole genome shotgun (WGS) entry which is preliminary data.</text>
</comment>
<evidence type="ECO:0000313" key="1">
    <source>
        <dbReference type="EMBL" id="CAI9580497.1"/>
    </source>
</evidence>
<sequence length="90" mass="9850">MISGSAETKACPRELQNLKNRVMAQSNYFTASGRLLPYNFPVVQESHLLCGILIISITSPSPGRIRWSGKIIATPIDFLPRATDLYGCPG</sequence>
<gene>
    <name evidence="1" type="ORF">SPARVUS_LOCUS9304949</name>
</gene>
<dbReference type="EMBL" id="CATNWA010015192">
    <property type="protein sequence ID" value="CAI9580497.1"/>
    <property type="molecule type" value="Genomic_DNA"/>
</dbReference>
<organism evidence="1 2">
    <name type="scientific">Staurois parvus</name>
    <dbReference type="NCBI Taxonomy" id="386267"/>
    <lineage>
        <taxon>Eukaryota</taxon>
        <taxon>Metazoa</taxon>
        <taxon>Chordata</taxon>
        <taxon>Craniata</taxon>
        <taxon>Vertebrata</taxon>
        <taxon>Euteleostomi</taxon>
        <taxon>Amphibia</taxon>
        <taxon>Batrachia</taxon>
        <taxon>Anura</taxon>
        <taxon>Neobatrachia</taxon>
        <taxon>Ranoidea</taxon>
        <taxon>Ranidae</taxon>
        <taxon>Staurois</taxon>
    </lineage>
</organism>
<keyword evidence="2" id="KW-1185">Reference proteome</keyword>
<accession>A0ABN9E6V3</accession>
<name>A0ABN9E6V3_9NEOB</name>
<protein>
    <submittedName>
        <fullName evidence="1">Uncharacterized protein</fullName>
    </submittedName>
</protein>
<evidence type="ECO:0000313" key="2">
    <source>
        <dbReference type="Proteomes" id="UP001162483"/>
    </source>
</evidence>
<reference evidence="1" key="1">
    <citation type="submission" date="2023-05" db="EMBL/GenBank/DDBJ databases">
        <authorList>
            <person name="Stuckert A."/>
        </authorList>
    </citation>
    <scope>NUCLEOTIDE SEQUENCE</scope>
</reference>